<evidence type="ECO:0000256" key="9">
    <source>
        <dbReference type="RuleBase" id="RU361157"/>
    </source>
</evidence>
<keyword evidence="5 9" id="KW-0812">Transmembrane</keyword>
<evidence type="ECO:0000256" key="8">
    <source>
        <dbReference type="ARBA" id="ARBA00023251"/>
    </source>
</evidence>
<evidence type="ECO:0000256" key="1">
    <source>
        <dbReference type="ARBA" id="ARBA00004651"/>
    </source>
</evidence>
<keyword evidence="7 9" id="KW-0472">Membrane</keyword>
<feature type="transmembrane region" description="Helical" evidence="9">
    <location>
        <begin position="38"/>
        <end position="56"/>
    </location>
</feature>
<feature type="transmembrane region" description="Helical" evidence="9">
    <location>
        <begin position="76"/>
        <end position="94"/>
    </location>
</feature>
<evidence type="ECO:0000256" key="6">
    <source>
        <dbReference type="ARBA" id="ARBA00022989"/>
    </source>
</evidence>
<reference evidence="12" key="1">
    <citation type="journal article" date="2019" name="Int. J. Syst. Evol. Microbiol.">
        <title>The Global Catalogue of Microorganisms (GCM) 10K type strain sequencing project: providing services to taxonomists for standard genome sequencing and annotation.</title>
        <authorList>
            <consortium name="The Broad Institute Genomics Platform"/>
            <consortium name="The Broad Institute Genome Sequencing Center for Infectious Disease"/>
            <person name="Wu L."/>
            <person name="Ma J."/>
        </authorList>
    </citation>
    <scope>NUCLEOTIDE SEQUENCE [LARGE SCALE GENOMIC DNA]</scope>
    <source>
        <strain evidence="12">JCM 3338</strain>
    </source>
</reference>
<feature type="transmembrane region" description="Helical" evidence="9">
    <location>
        <begin position="181"/>
        <end position="200"/>
    </location>
</feature>
<keyword evidence="8" id="KW-0046">Antibiotic resistance</keyword>
<dbReference type="PANTHER" id="PTHR30294:SF38">
    <property type="entry name" value="TRANSPORT PERMEASE PROTEIN"/>
    <property type="match status" value="1"/>
</dbReference>
<gene>
    <name evidence="11" type="ORF">ACFSHS_09315</name>
</gene>
<name>A0ABW4X8M1_9ACTN</name>
<feature type="transmembrane region" description="Helical" evidence="9">
    <location>
        <begin position="242"/>
        <end position="260"/>
    </location>
</feature>
<dbReference type="InterPro" id="IPR051449">
    <property type="entry name" value="ABC-2_transporter_component"/>
</dbReference>
<dbReference type="PIRSF" id="PIRSF006648">
    <property type="entry name" value="DrrB"/>
    <property type="match status" value="1"/>
</dbReference>
<evidence type="ECO:0000256" key="3">
    <source>
        <dbReference type="ARBA" id="ARBA00022448"/>
    </source>
</evidence>
<evidence type="ECO:0000256" key="4">
    <source>
        <dbReference type="ARBA" id="ARBA00022475"/>
    </source>
</evidence>
<protein>
    <recommendedName>
        <fullName evidence="9">Transport permease protein</fullName>
    </recommendedName>
</protein>
<feature type="transmembrane region" description="Helical" evidence="9">
    <location>
        <begin position="115"/>
        <end position="144"/>
    </location>
</feature>
<feature type="domain" description="ABC transmembrane type-2" evidence="10">
    <location>
        <begin position="36"/>
        <end position="263"/>
    </location>
</feature>
<dbReference type="InterPro" id="IPR013525">
    <property type="entry name" value="ABC2_TM"/>
</dbReference>
<proteinExistence type="inferred from homology"/>
<keyword evidence="12" id="KW-1185">Reference proteome</keyword>
<sequence>MTAPTIQRPVSPGHLSPRLTATTAGRVLRQLRHDHRTIAMMLVLPSLLLGLLYLLWKDLPTLPGQPSTFDRVGLTMLGIFPFVVMFLVTSIAMLRERTSGTLERLLTTPLARLDLLLGYGLAFGLMAALQALVTVTVATTVYGLDVAGSIWLVVLIAVVDAVLGVALGLLASAFARSEFQAVQFMPVIVLPQFFLCGLLVPREQMAGWLQAISDVLPLTYAVEALQEVGRSAAETGIMWRDIGIVAGAALLALALAAATLRRRTS</sequence>
<comment type="similarity">
    <text evidence="2 9">Belongs to the ABC-2 integral membrane protein family.</text>
</comment>
<dbReference type="Pfam" id="PF01061">
    <property type="entry name" value="ABC2_membrane"/>
    <property type="match status" value="1"/>
</dbReference>
<comment type="subcellular location">
    <subcellularLocation>
        <location evidence="1 9">Cell membrane</location>
        <topology evidence="1 9">Multi-pass membrane protein</topology>
    </subcellularLocation>
</comment>
<evidence type="ECO:0000313" key="11">
    <source>
        <dbReference type="EMBL" id="MFD2091771.1"/>
    </source>
</evidence>
<dbReference type="EMBL" id="JBHUHP010000009">
    <property type="protein sequence ID" value="MFD2091771.1"/>
    <property type="molecule type" value="Genomic_DNA"/>
</dbReference>
<dbReference type="InterPro" id="IPR047817">
    <property type="entry name" value="ABC2_TM_bact-type"/>
</dbReference>
<dbReference type="Proteomes" id="UP001597402">
    <property type="component" value="Unassembled WGS sequence"/>
</dbReference>
<accession>A0ABW4X8M1</accession>
<evidence type="ECO:0000256" key="7">
    <source>
        <dbReference type="ARBA" id="ARBA00023136"/>
    </source>
</evidence>
<dbReference type="InterPro" id="IPR000412">
    <property type="entry name" value="ABC_2_transport"/>
</dbReference>
<evidence type="ECO:0000259" key="10">
    <source>
        <dbReference type="PROSITE" id="PS51012"/>
    </source>
</evidence>
<dbReference type="RefSeq" id="WP_376874372.1">
    <property type="nucleotide sequence ID" value="NZ_JBHUHP010000009.1"/>
</dbReference>
<keyword evidence="4 9" id="KW-1003">Cell membrane</keyword>
<evidence type="ECO:0000313" key="12">
    <source>
        <dbReference type="Proteomes" id="UP001597402"/>
    </source>
</evidence>
<keyword evidence="3 9" id="KW-0813">Transport</keyword>
<dbReference type="PROSITE" id="PS51012">
    <property type="entry name" value="ABC_TM2"/>
    <property type="match status" value="1"/>
</dbReference>
<feature type="transmembrane region" description="Helical" evidence="9">
    <location>
        <begin position="150"/>
        <end position="174"/>
    </location>
</feature>
<evidence type="ECO:0000256" key="5">
    <source>
        <dbReference type="ARBA" id="ARBA00022692"/>
    </source>
</evidence>
<dbReference type="PANTHER" id="PTHR30294">
    <property type="entry name" value="MEMBRANE COMPONENT OF ABC TRANSPORTER YHHJ-RELATED"/>
    <property type="match status" value="1"/>
</dbReference>
<evidence type="ECO:0000256" key="2">
    <source>
        <dbReference type="ARBA" id="ARBA00007783"/>
    </source>
</evidence>
<comment type="caution">
    <text evidence="11">The sequence shown here is derived from an EMBL/GenBank/DDBJ whole genome shotgun (WGS) entry which is preliminary data.</text>
</comment>
<keyword evidence="6 9" id="KW-1133">Transmembrane helix</keyword>
<organism evidence="11 12">
    <name type="scientific">Blastococcus deserti</name>
    <dbReference type="NCBI Taxonomy" id="2259033"/>
    <lineage>
        <taxon>Bacteria</taxon>
        <taxon>Bacillati</taxon>
        <taxon>Actinomycetota</taxon>
        <taxon>Actinomycetes</taxon>
        <taxon>Geodermatophilales</taxon>
        <taxon>Geodermatophilaceae</taxon>
        <taxon>Blastococcus</taxon>
    </lineage>
</organism>